<sequence>MLTHLRYATGLEKLLCGAPKWRKRKCKTWFMTKEKTNMGSARESQAKPIPMENTNKKSLKTLVISFFTKKKEKPKRKSKNEIPEVKVETKTPEPVQNKNIVATILENFDKLNLEDKKPVKEEKEKEKSADEEEEDELDNFTFKVIDEPRNERIHSHSSEDSGFADTKDQETVEKVDKEVKTESKEADDLAEDLEKLGIDNESKKKKEKRLQTVHLSRAPIRNNKIGFGPTVAPYPSHDESYNKISSINKHTLSGGQVLVNPCQTTDNFSEVKQALETVQKNSQYLQNDRETYLQDVMELIKEDTIVKTIPQVVVTPEYDYQQHSSMEYGKKLSATNYSEQYAEKTIQQNDLMQLLEENYDMSPQSIPNSIDQFGHEEFTDIFNYVQKEYNPTSNDGFVNPEYTYPTPPRSETVPSPMSASPGSFYPTNSEYTLSPERSPIYNSDYEKYQEIPHFEEEKESTDKKARERTASISSMTMKQFKDMQKEIVHNFSKKDCCEVTRKPCRDLFKEYLQRVNPAVRKNLCINFAKLDLTEAYNVLEPILKNLSVSSEKEDVEYCLFTMICERILAQDPALFVGDGAGVKLVHRQELVGEDACRSEFVPANFATIAIWRTTNLGKNSGSRAKTILDMVKEEKSNQYKPTRKPDPAQDMIKPKQPEPKTKPGPDLTEFINRIYAEPYSMTSTVFDTFCETQVTYNSHHLLSLSTQSLFNEFKISPHQNTVNSTEIDLTCNELMLPLDFSPLDEEIPLNMEGTCENSPLDFDSDDSVIDKDYCPSDSSESHMSDVPESGRKTKKKTMKTNNGNHCSILPVDNEDRMFFNLKTRRRNSIGTCKETTPERLCHRKRCKSVDGNYCSTLSDILQLPRKRMKHNTPLQQRRLDAKNKKKREHCVKPGCNEKCLKKCMTLLNQEDREAINKSYWDMSWQEQHAFVEAHTYVAVPKRKITSEPKRNPRRNFVLKKQDGTRKDVCKIFFLTTLGYLKNNDRILHPTFTDSSIDKRGKHQKTPAFDRDLLNQHVESFNPLEPHYRREHAPLRRYLPSDVNITQMHKHFCETYPDRQVSYSLYRSHLKNMKISFTALGNEECELCESYNFHKKETSHDATVQILENCTVCVDWSYHRQRYTKARDLYQKHKDETQNNTQIFYSSDLEKVIMLPRLEIRIQTSNPRAYLKNIVEVCFVRKRYDLMYKNNFDDAYTTLRFMNDRYLKNPRAMVFNFRTEPKGIEPKRKADLLKNLSNIIPPHKLLFWKNLPTREIEQSAGLSILKSAALRCPDRPLLTRYLVECIRKAIKANPSLVANREYIFHEVDALGDNLVIACARAGDRCADVLSELVRPYKGQPPLFRLRHTNADGYTALHVACSQHSSANPRLHTVHVLLVHADFDIAEGDLKGGDTALHLAVNSVHCDLQLILMIFKNIDRKEWKNLAHHRNLSGKTPLDLTRTAAKNKSRVEYPQEVLDFLKKCRYKKTLQEEKSSELTIIYVFKYEFMNQIINGSQIEMKNILL</sequence>
<reference evidence="2" key="1">
    <citation type="submission" date="2020-08" db="EMBL/GenBank/DDBJ databases">
        <title>Spodoptera exigua strain:BAW_Kor-Di-RS1 Genome sequencing and assembly.</title>
        <authorList>
            <person name="Kim J."/>
            <person name="Nam H.Y."/>
            <person name="Kwon M."/>
            <person name="Choi J.H."/>
            <person name="Cho S.R."/>
            <person name="Kim G.-H."/>
        </authorList>
    </citation>
    <scope>NUCLEOTIDE SEQUENCE</scope>
    <source>
        <strain evidence="2">BAW_Kor-Di-RS1</strain>
        <tissue evidence="2">Whole-body</tissue>
    </source>
</reference>
<organism evidence="2 3">
    <name type="scientific">Spodoptera exigua</name>
    <name type="common">Beet armyworm</name>
    <name type="synonym">Noctua fulgens</name>
    <dbReference type="NCBI Taxonomy" id="7107"/>
    <lineage>
        <taxon>Eukaryota</taxon>
        <taxon>Metazoa</taxon>
        <taxon>Ecdysozoa</taxon>
        <taxon>Arthropoda</taxon>
        <taxon>Hexapoda</taxon>
        <taxon>Insecta</taxon>
        <taxon>Pterygota</taxon>
        <taxon>Neoptera</taxon>
        <taxon>Endopterygota</taxon>
        <taxon>Lepidoptera</taxon>
        <taxon>Glossata</taxon>
        <taxon>Ditrysia</taxon>
        <taxon>Noctuoidea</taxon>
        <taxon>Noctuidae</taxon>
        <taxon>Amphipyrinae</taxon>
        <taxon>Spodoptera</taxon>
    </lineage>
</organism>
<feature type="region of interest" description="Disordered" evidence="1">
    <location>
        <begin position="116"/>
        <end position="137"/>
    </location>
</feature>
<feature type="region of interest" description="Disordered" evidence="1">
    <location>
        <begin position="406"/>
        <end position="433"/>
    </location>
</feature>
<feature type="compositionally biased region" description="Basic and acidic residues" evidence="1">
    <location>
        <begin position="633"/>
        <end position="663"/>
    </location>
</feature>
<feature type="compositionally biased region" description="Basic and acidic residues" evidence="1">
    <location>
        <begin position="773"/>
        <end position="791"/>
    </location>
</feature>
<proteinExistence type="predicted"/>
<dbReference type="PANTHER" id="PTHR10773:SF19">
    <property type="match status" value="1"/>
</dbReference>
<evidence type="ECO:0000313" key="2">
    <source>
        <dbReference type="EMBL" id="KAF9416882.1"/>
    </source>
</evidence>
<dbReference type="PANTHER" id="PTHR10773">
    <property type="entry name" value="DNA-DIRECTED RNA POLYMERASES I, II, AND III SUBUNIT RPABC2"/>
    <property type="match status" value="1"/>
</dbReference>
<dbReference type="Proteomes" id="UP000648187">
    <property type="component" value="Unassembled WGS sequence"/>
</dbReference>
<comment type="caution">
    <text evidence="2">The sequence shown here is derived from an EMBL/GenBank/DDBJ whole genome shotgun (WGS) entry which is preliminary data.</text>
</comment>
<feature type="region of interest" description="Disordered" evidence="1">
    <location>
        <begin position="773"/>
        <end position="806"/>
    </location>
</feature>
<feature type="compositionally biased region" description="Basic and acidic residues" evidence="1">
    <location>
        <begin position="116"/>
        <end position="128"/>
    </location>
</feature>
<feature type="compositionally biased region" description="Polar residues" evidence="1">
    <location>
        <begin position="412"/>
        <end position="432"/>
    </location>
</feature>
<evidence type="ECO:0000256" key="1">
    <source>
        <dbReference type="SAM" id="MobiDB-lite"/>
    </source>
</evidence>
<dbReference type="SUPFAM" id="SSF48403">
    <property type="entry name" value="Ankyrin repeat"/>
    <property type="match status" value="1"/>
</dbReference>
<dbReference type="EMBL" id="JACKWZ010000082">
    <property type="protein sequence ID" value="KAF9416882.1"/>
    <property type="molecule type" value="Genomic_DNA"/>
</dbReference>
<name>A0A835LAM8_SPOEX</name>
<dbReference type="InterPro" id="IPR002110">
    <property type="entry name" value="Ankyrin_rpt"/>
</dbReference>
<evidence type="ECO:0000313" key="3">
    <source>
        <dbReference type="Proteomes" id="UP000648187"/>
    </source>
</evidence>
<feature type="region of interest" description="Disordered" evidence="1">
    <location>
        <begin position="151"/>
        <end position="188"/>
    </location>
</feature>
<dbReference type="SMART" id="SM00248">
    <property type="entry name" value="ANK"/>
    <property type="match status" value="2"/>
</dbReference>
<protein>
    <submittedName>
        <fullName evidence="2">Uncharacterized protein</fullName>
    </submittedName>
</protein>
<accession>A0A835LAM8</accession>
<feature type="region of interest" description="Disordered" evidence="1">
    <location>
        <begin position="633"/>
        <end position="666"/>
    </location>
</feature>
<keyword evidence="3" id="KW-1185">Reference proteome</keyword>
<dbReference type="Gene3D" id="1.25.40.20">
    <property type="entry name" value="Ankyrin repeat-containing domain"/>
    <property type="match status" value="1"/>
</dbReference>
<dbReference type="InterPro" id="IPR036770">
    <property type="entry name" value="Ankyrin_rpt-contain_sf"/>
</dbReference>
<gene>
    <name evidence="2" type="ORF">HW555_005885</name>
</gene>